<organism evidence="3 4">
    <name type="scientific">Ornithinimicrobium ciconiae</name>
    <dbReference type="NCBI Taxonomy" id="2594265"/>
    <lineage>
        <taxon>Bacteria</taxon>
        <taxon>Bacillati</taxon>
        <taxon>Actinomycetota</taxon>
        <taxon>Actinomycetes</taxon>
        <taxon>Micrococcales</taxon>
        <taxon>Ornithinimicrobiaceae</taxon>
        <taxon>Ornithinimicrobium</taxon>
    </lineage>
</organism>
<dbReference type="Pfam" id="PF13640">
    <property type="entry name" value="2OG-FeII_Oxy_3"/>
    <property type="match status" value="1"/>
</dbReference>
<dbReference type="Gene3D" id="2.60.120.620">
    <property type="entry name" value="q2cbj1_9rhob like domain"/>
    <property type="match status" value="1"/>
</dbReference>
<dbReference type="OrthoDB" id="9782970at2"/>
<dbReference type="Proteomes" id="UP000315395">
    <property type="component" value="Chromosome"/>
</dbReference>
<dbReference type="InterPro" id="IPR044862">
    <property type="entry name" value="Pro_4_hyd_alph_FE2OG_OXY"/>
</dbReference>
<gene>
    <name evidence="3" type="ORF">FNH13_15290</name>
</gene>
<evidence type="ECO:0000313" key="3">
    <source>
        <dbReference type="EMBL" id="QDO89530.1"/>
    </source>
</evidence>
<feature type="domain" description="Fe2OG dioxygenase" evidence="2">
    <location>
        <begin position="12"/>
        <end position="111"/>
    </location>
</feature>
<name>A0A516GDW0_9MICO</name>
<evidence type="ECO:0000313" key="4">
    <source>
        <dbReference type="Proteomes" id="UP000315395"/>
    </source>
</evidence>
<dbReference type="PROSITE" id="PS51471">
    <property type="entry name" value="FE2OG_OXY"/>
    <property type="match status" value="1"/>
</dbReference>
<dbReference type="KEGG" id="orz:FNH13_15290"/>
<sequence>MAHLGAAIGIQHPTRLRVELHSMLVYGKGQFFAAHQDSERHDDMVATLVLALPSKHTGGELVVHGRDGAQEYAASREELSLVVFYPDRHHEVLPVRTGHRITLTFNVLQEGVSDVTLDGPVEQATALLRAHFSTAITSPYSDKSETPTAWPSCSTTNTAAAD</sequence>
<accession>A0A516GDW0</accession>
<dbReference type="PANTHER" id="PTHR33099:SF7">
    <property type="entry name" value="MYND-TYPE DOMAIN-CONTAINING PROTEIN"/>
    <property type="match status" value="1"/>
</dbReference>
<dbReference type="RefSeq" id="WP_143784216.1">
    <property type="nucleotide sequence ID" value="NZ_CP041616.1"/>
</dbReference>
<protein>
    <submittedName>
        <fullName evidence="3">2OG-Fe(II) oxygenase</fullName>
    </submittedName>
</protein>
<proteinExistence type="predicted"/>
<evidence type="ECO:0000256" key="1">
    <source>
        <dbReference type="SAM" id="MobiDB-lite"/>
    </source>
</evidence>
<dbReference type="PANTHER" id="PTHR33099">
    <property type="entry name" value="FE2OG DIOXYGENASE DOMAIN-CONTAINING PROTEIN"/>
    <property type="match status" value="1"/>
</dbReference>
<feature type="region of interest" description="Disordered" evidence="1">
    <location>
        <begin position="140"/>
        <end position="162"/>
    </location>
</feature>
<dbReference type="AlphaFoldDB" id="A0A516GDW0"/>
<dbReference type="InterPro" id="IPR005123">
    <property type="entry name" value="Oxoglu/Fe-dep_dioxygenase_dom"/>
</dbReference>
<evidence type="ECO:0000259" key="2">
    <source>
        <dbReference type="PROSITE" id="PS51471"/>
    </source>
</evidence>
<keyword evidence="4" id="KW-1185">Reference proteome</keyword>
<dbReference type="EMBL" id="CP041616">
    <property type="protein sequence ID" value="QDO89530.1"/>
    <property type="molecule type" value="Genomic_DNA"/>
</dbReference>
<reference evidence="3 4" key="1">
    <citation type="submission" date="2019-07" db="EMBL/GenBank/DDBJ databases">
        <title>complete genome sequencing of Ornithinimicrobium sp. H23M54.</title>
        <authorList>
            <person name="Bae J.-W."/>
            <person name="Lee S.-Y."/>
        </authorList>
    </citation>
    <scope>NUCLEOTIDE SEQUENCE [LARGE SCALE GENOMIC DNA]</scope>
    <source>
        <strain evidence="3 4">H23M54</strain>
    </source>
</reference>